<evidence type="ECO:0000313" key="5">
    <source>
        <dbReference type="EMBL" id="GAH76084.1"/>
    </source>
</evidence>
<dbReference type="EMBL" id="BARU01027744">
    <property type="protein sequence ID" value="GAH76084.1"/>
    <property type="molecule type" value="Genomic_DNA"/>
</dbReference>
<dbReference type="GO" id="GO:0005524">
    <property type="term" value="F:ATP binding"/>
    <property type="evidence" value="ECO:0007669"/>
    <property type="project" value="UniProtKB-KW"/>
</dbReference>
<dbReference type="AlphaFoldDB" id="X1JCK8"/>
<dbReference type="Pfam" id="PF00005">
    <property type="entry name" value="ABC_tran"/>
    <property type="match status" value="1"/>
</dbReference>
<dbReference type="InterPro" id="IPR017871">
    <property type="entry name" value="ABC_transporter-like_CS"/>
</dbReference>
<proteinExistence type="predicted"/>
<dbReference type="Gene3D" id="3.40.50.300">
    <property type="entry name" value="P-loop containing nucleotide triphosphate hydrolases"/>
    <property type="match status" value="1"/>
</dbReference>
<keyword evidence="2" id="KW-0547">Nucleotide-binding</keyword>
<evidence type="ECO:0000259" key="4">
    <source>
        <dbReference type="PROSITE" id="PS50893"/>
    </source>
</evidence>
<dbReference type="InterPro" id="IPR017911">
    <property type="entry name" value="MacB-like_ATP-bd"/>
</dbReference>
<accession>X1JCK8</accession>
<dbReference type="GO" id="GO:0016887">
    <property type="term" value="F:ATP hydrolysis activity"/>
    <property type="evidence" value="ECO:0007669"/>
    <property type="project" value="InterPro"/>
</dbReference>
<keyword evidence="3" id="KW-0067">ATP-binding</keyword>
<name>X1JCK8_9ZZZZ</name>
<dbReference type="FunFam" id="3.40.50.300:FF:000032">
    <property type="entry name" value="Export ABC transporter ATP-binding protein"/>
    <property type="match status" value="1"/>
</dbReference>
<evidence type="ECO:0000256" key="2">
    <source>
        <dbReference type="ARBA" id="ARBA00022741"/>
    </source>
</evidence>
<keyword evidence="1" id="KW-0813">Transport</keyword>
<comment type="caution">
    <text evidence="5">The sequence shown here is derived from an EMBL/GenBank/DDBJ whole genome shotgun (WGS) entry which is preliminary data.</text>
</comment>
<dbReference type="GO" id="GO:0005886">
    <property type="term" value="C:plasma membrane"/>
    <property type="evidence" value="ECO:0007669"/>
    <property type="project" value="TreeGrafter"/>
</dbReference>
<organism evidence="5">
    <name type="scientific">marine sediment metagenome</name>
    <dbReference type="NCBI Taxonomy" id="412755"/>
    <lineage>
        <taxon>unclassified sequences</taxon>
        <taxon>metagenomes</taxon>
        <taxon>ecological metagenomes</taxon>
    </lineage>
</organism>
<dbReference type="InterPro" id="IPR003439">
    <property type="entry name" value="ABC_transporter-like_ATP-bd"/>
</dbReference>
<protein>
    <recommendedName>
        <fullName evidence="4">ABC transporter domain-containing protein</fullName>
    </recommendedName>
</protein>
<dbReference type="SUPFAM" id="SSF52540">
    <property type="entry name" value="P-loop containing nucleoside triphosphate hydrolases"/>
    <property type="match status" value="1"/>
</dbReference>
<reference evidence="5" key="1">
    <citation type="journal article" date="2014" name="Front. Microbiol.">
        <title>High frequency of phylogenetically diverse reductive dehalogenase-homologous genes in deep subseafloor sedimentary metagenomes.</title>
        <authorList>
            <person name="Kawai M."/>
            <person name="Futagami T."/>
            <person name="Toyoda A."/>
            <person name="Takaki Y."/>
            <person name="Nishi S."/>
            <person name="Hori S."/>
            <person name="Arai W."/>
            <person name="Tsubouchi T."/>
            <person name="Morono Y."/>
            <person name="Uchiyama I."/>
            <person name="Ito T."/>
            <person name="Fujiyama A."/>
            <person name="Inagaki F."/>
            <person name="Takami H."/>
        </authorList>
    </citation>
    <scope>NUCLEOTIDE SEQUENCE</scope>
    <source>
        <strain evidence="5">Expedition CK06-06</strain>
    </source>
</reference>
<gene>
    <name evidence="5" type="ORF">S03H2_44379</name>
</gene>
<dbReference type="InterPro" id="IPR027417">
    <property type="entry name" value="P-loop_NTPase"/>
</dbReference>
<dbReference type="PANTHER" id="PTHR24220:SF86">
    <property type="entry name" value="ABC TRANSPORTER ABCH.1"/>
    <property type="match status" value="1"/>
</dbReference>
<dbReference type="PROSITE" id="PS50893">
    <property type="entry name" value="ABC_TRANSPORTER_2"/>
    <property type="match status" value="1"/>
</dbReference>
<feature type="domain" description="ABC transporter" evidence="4">
    <location>
        <begin position="8"/>
        <end position="234"/>
    </location>
</feature>
<dbReference type="SMART" id="SM00382">
    <property type="entry name" value="AAA"/>
    <property type="match status" value="1"/>
</dbReference>
<dbReference type="PANTHER" id="PTHR24220">
    <property type="entry name" value="IMPORT ATP-BINDING PROTEIN"/>
    <property type="match status" value="1"/>
</dbReference>
<dbReference type="GO" id="GO:0022857">
    <property type="term" value="F:transmembrane transporter activity"/>
    <property type="evidence" value="ECO:0007669"/>
    <property type="project" value="TreeGrafter"/>
</dbReference>
<dbReference type="InterPro" id="IPR015854">
    <property type="entry name" value="ABC_transpr_LolD-like"/>
</dbReference>
<dbReference type="GO" id="GO:0098796">
    <property type="term" value="C:membrane protein complex"/>
    <property type="evidence" value="ECO:0007669"/>
    <property type="project" value="UniProtKB-ARBA"/>
</dbReference>
<sequence length="235" mass="26447">MERDMSIAKLENIHKVYHIGKIDFPALRGISFSIEEGEFLSIAGPSGSGKTTVLNLLGCLDKPSQGKIFLEEKDVTALPTAKLADVRRKNIGFVFQTFNLIPVLTAMENVEFPLILQGQHDPKERHRLTEEILTEVGLKDFLHRRPNEMSGGQQQRVAVARALVKKPKLVLADEPTANLDSVTGKEILQLMLELNQKTSTTFVFSTHDKMVMDFARRIIRLRDGKIESDQKVNIK</sequence>
<evidence type="ECO:0000256" key="1">
    <source>
        <dbReference type="ARBA" id="ARBA00022448"/>
    </source>
</evidence>
<dbReference type="InterPro" id="IPR003593">
    <property type="entry name" value="AAA+_ATPase"/>
</dbReference>
<evidence type="ECO:0000256" key="3">
    <source>
        <dbReference type="ARBA" id="ARBA00022840"/>
    </source>
</evidence>
<dbReference type="CDD" id="cd03255">
    <property type="entry name" value="ABC_MJ0796_LolCDE_FtsE"/>
    <property type="match status" value="1"/>
</dbReference>
<dbReference type="PROSITE" id="PS00211">
    <property type="entry name" value="ABC_TRANSPORTER_1"/>
    <property type="match status" value="1"/>
</dbReference>